<keyword evidence="9" id="KW-0547">Nucleotide-binding</keyword>
<dbReference type="Gene3D" id="3.40.50.460">
    <property type="entry name" value="Phosphofructokinase domain"/>
    <property type="match status" value="1"/>
</dbReference>
<name>A0A1W1C3T3_9ZZZZ</name>
<dbReference type="InterPro" id="IPR012003">
    <property type="entry name" value="ATP_PFK_prok-type"/>
</dbReference>
<dbReference type="InterPro" id="IPR015912">
    <property type="entry name" value="Phosphofructokinase_CS"/>
</dbReference>
<dbReference type="NCBIfam" id="NF002872">
    <property type="entry name" value="PRK03202.1"/>
    <property type="match status" value="1"/>
</dbReference>
<dbReference type="Pfam" id="PF00365">
    <property type="entry name" value="PFK"/>
    <property type="match status" value="1"/>
</dbReference>
<dbReference type="GO" id="GO:0048029">
    <property type="term" value="F:monosaccharide binding"/>
    <property type="evidence" value="ECO:0007669"/>
    <property type="project" value="TreeGrafter"/>
</dbReference>
<keyword evidence="10 16" id="KW-0418">Kinase</keyword>
<dbReference type="GO" id="GO:0046872">
    <property type="term" value="F:metal ion binding"/>
    <property type="evidence" value="ECO:0007669"/>
    <property type="project" value="UniProtKB-KW"/>
</dbReference>
<keyword evidence="13" id="KW-0324">Glycolysis</keyword>
<evidence type="ECO:0000256" key="9">
    <source>
        <dbReference type="ARBA" id="ARBA00022741"/>
    </source>
</evidence>
<evidence type="ECO:0000256" key="5">
    <source>
        <dbReference type="ARBA" id="ARBA00022490"/>
    </source>
</evidence>
<dbReference type="Gene3D" id="3.40.50.450">
    <property type="match status" value="1"/>
</dbReference>
<dbReference type="GO" id="GO:0030388">
    <property type="term" value="P:fructose 1,6-bisphosphate metabolic process"/>
    <property type="evidence" value="ECO:0007669"/>
    <property type="project" value="TreeGrafter"/>
</dbReference>
<dbReference type="AlphaFoldDB" id="A0A1W1C3T3"/>
<dbReference type="SUPFAM" id="SSF53784">
    <property type="entry name" value="Phosphofructokinase"/>
    <property type="match status" value="1"/>
</dbReference>
<dbReference type="GO" id="GO:0042802">
    <property type="term" value="F:identical protein binding"/>
    <property type="evidence" value="ECO:0007669"/>
    <property type="project" value="TreeGrafter"/>
</dbReference>
<organism evidence="16">
    <name type="scientific">hydrothermal vent metagenome</name>
    <dbReference type="NCBI Taxonomy" id="652676"/>
    <lineage>
        <taxon>unclassified sequences</taxon>
        <taxon>metagenomes</taxon>
        <taxon>ecological metagenomes</taxon>
    </lineage>
</organism>
<keyword evidence="11" id="KW-0067">ATP-binding</keyword>
<keyword evidence="7 16" id="KW-0808">Transferase</keyword>
<accession>A0A1W1C3T3</accession>
<dbReference type="GO" id="GO:0003872">
    <property type="term" value="F:6-phosphofructokinase activity"/>
    <property type="evidence" value="ECO:0007669"/>
    <property type="project" value="UniProtKB-EC"/>
</dbReference>
<dbReference type="GO" id="GO:0016208">
    <property type="term" value="F:AMP binding"/>
    <property type="evidence" value="ECO:0007669"/>
    <property type="project" value="TreeGrafter"/>
</dbReference>
<keyword evidence="12" id="KW-0460">Magnesium</keyword>
<dbReference type="GO" id="GO:0061621">
    <property type="term" value="P:canonical glycolysis"/>
    <property type="evidence" value="ECO:0007669"/>
    <property type="project" value="TreeGrafter"/>
</dbReference>
<reference evidence="16" key="1">
    <citation type="submission" date="2016-10" db="EMBL/GenBank/DDBJ databases">
        <authorList>
            <person name="de Groot N.N."/>
        </authorList>
    </citation>
    <scope>NUCLEOTIDE SEQUENCE</scope>
</reference>
<evidence type="ECO:0000256" key="7">
    <source>
        <dbReference type="ARBA" id="ARBA00022679"/>
    </source>
</evidence>
<dbReference type="PANTHER" id="PTHR13697:SF4">
    <property type="entry name" value="ATP-DEPENDENT 6-PHOSPHOFRUCTOKINASE"/>
    <property type="match status" value="1"/>
</dbReference>
<proteinExistence type="predicted"/>
<comment type="pathway">
    <text evidence="3">Carbohydrate degradation; glycolysis; D-glyceraldehyde 3-phosphate and glycerone phosphate from D-glucose: step 3/4.</text>
</comment>
<gene>
    <name evidence="16" type="ORF">MNB_SV-9-773</name>
</gene>
<comment type="subcellular location">
    <subcellularLocation>
        <location evidence="2">Cytoplasm</location>
    </subcellularLocation>
</comment>
<dbReference type="InterPro" id="IPR000023">
    <property type="entry name" value="Phosphofructokinase_dom"/>
</dbReference>
<evidence type="ECO:0000259" key="15">
    <source>
        <dbReference type="Pfam" id="PF00365"/>
    </source>
</evidence>
<keyword evidence="5" id="KW-0963">Cytoplasm</keyword>
<evidence type="ECO:0000256" key="12">
    <source>
        <dbReference type="ARBA" id="ARBA00022842"/>
    </source>
</evidence>
<evidence type="ECO:0000256" key="2">
    <source>
        <dbReference type="ARBA" id="ARBA00004496"/>
    </source>
</evidence>
<dbReference type="FunFam" id="3.40.50.460:FF:000002">
    <property type="entry name" value="ATP-dependent 6-phosphofructokinase"/>
    <property type="match status" value="1"/>
</dbReference>
<dbReference type="PANTHER" id="PTHR13697">
    <property type="entry name" value="PHOSPHOFRUCTOKINASE"/>
    <property type="match status" value="1"/>
</dbReference>
<dbReference type="GO" id="GO:0006002">
    <property type="term" value="P:fructose 6-phosphate metabolic process"/>
    <property type="evidence" value="ECO:0007669"/>
    <property type="project" value="InterPro"/>
</dbReference>
<evidence type="ECO:0000256" key="14">
    <source>
        <dbReference type="ARBA" id="ARBA00048070"/>
    </source>
</evidence>
<dbReference type="GO" id="GO:0005945">
    <property type="term" value="C:6-phosphofructokinase complex"/>
    <property type="evidence" value="ECO:0007669"/>
    <property type="project" value="TreeGrafter"/>
</dbReference>
<evidence type="ECO:0000256" key="3">
    <source>
        <dbReference type="ARBA" id="ARBA00004679"/>
    </source>
</evidence>
<keyword evidence="8" id="KW-0479">Metal-binding</keyword>
<evidence type="ECO:0000256" key="11">
    <source>
        <dbReference type="ARBA" id="ARBA00022840"/>
    </source>
</evidence>
<evidence type="ECO:0000313" key="16">
    <source>
        <dbReference type="EMBL" id="SFV60381.1"/>
    </source>
</evidence>
<dbReference type="InterPro" id="IPR035966">
    <property type="entry name" value="PKF_sf"/>
</dbReference>
<comment type="catalytic activity">
    <reaction evidence="14">
        <text>beta-D-fructose 6-phosphate + ATP = beta-D-fructose 1,6-bisphosphate + ADP + H(+)</text>
        <dbReference type="Rhea" id="RHEA:16109"/>
        <dbReference type="ChEBI" id="CHEBI:15378"/>
        <dbReference type="ChEBI" id="CHEBI:30616"/>
        <dbReference type="ChEBI" id="CHEBI:32966"/>
        <dbReference type="ChEBI" id="CHEBI:57634"/>
        <dbReference type="ChEBI" id="CHEBI:456216"/>
        <dbReference type="EC" id="2.7.1.11"/>
    </reaction>
</comment>
<feature type="domain" description="Phosphofructokinase" evidence="15">
    <location>
        <begin position="3"/>
        <end position="275"/>
    </location>
</feature>
<evidence type="ECO:0000256" key="10">
    <source>
        <dbReference type="ARBA" id="ARBA00022777"/>
    </source>
</evidence>
<evidence type="ECO:0000256" key="6">
    <source>
        <dbReference type="ARBA" id="ARBA00022533"/>
    </source>
</evidence>
<dbReference type="EC" id="2.7.1.11" evidence="4"/>
<dbReference type="EMBL" id="FPHG01000043">
    <property type="protein sequence ID" value="SFV60381.1"/>
    <property type="molecule type" value="Genomic_DNA"/>
</dbReference>
<dbReference type="InterPro" id="IPR022953">
    <property type="entry name" value="ATP_PFK"/>
</dbReference>
<evidence type="ECO:0000256" key="8">
    <source>
        <dbReference type="ARBA" id="ARBA00022723"/>
    </source>
</evidence>
<evidence type="ECO:0000256" key="1">
    <source>
        <dbReference type="ARBA" id="ARBA00001946"/>
    </source>
</evidence>
<evidence type="ECO:0000256" key="4">
    <source>
        <dbReference type="ARBA" id="ARBA00012055"/>
    </source>
</evidence>
<sequence length="319" mass="35445">MALAIMCSGGDAAGMNPAIKKFVDYAYKKGEEPYLIYKGLEGLIDGQIVKAEHKDVAGILHRGGTIIQSSRSKRFFEYEFREQAYKNLQKYNITGLIVLGGDGSFRAMDKFSSEFNLNFVGIPSTIDNDINGTEYCLGSDTALNVIRDALDKIRDTASSFNRAFLVEVMGRDCGHLAIVSAMASGAEICVIPEIEFKSEALGKRLREEVTNGRHYVLAIVAEGTKKTTEIHKWLQDTVGLETRVSILGHIQRGGNPTVRDRLMAFDFTITAMEHLLSSTSSNKVVVYRDGNLKLIEIEEVVSKKYELPKRYLDAINLLD</sequence>
<dbReference type="PIRSF" id="PIRSF000532">
    <property type="entry name" value="ATP_PFK_prok"/>
    <property type="match status" value="1"/>
</dbReference>
<protein>
    <recommendedName>
        <fullName evidence="4">6-phosphofructokinase</fullName>
        <ecNumber evidence="4">2.7.1.11</ecNumber>
    </recommendedName>
</protein>
<dbReference type="GO" id="GO:0070095">
    <property type="term" value="F:fructose-6-phosphate binding"/>
    <property type="evidence" value="ECO:0007669"/>
    <property type="project" value="TreeGrafter"/>
</dbReference>
<dbReference type="UniPathway" id="UPA00109">
    <property type="reaction ID" value="UER00182"/>
</dbReference>
<keyword evidence="6" id="KW-0021">Allosteric enzyme</keyword>
<dbReference type="PROSITE" id="PS00433">
    <property type="entry name" value="PHOSPHOFRUCTOKINASE"/>
    <property type="match status" value="1"/>
</dbReference>
<dbReference type="GO" id="GO:0005524">
    <property type="term" value="F:ATP binding"/>
    <property type="evidence" value="ECO:0007669"/>
    <property type="project" value="UniProtKB-KW"/>
</dbReference>
<comment type="cofactor">
    <cofactor evidence="1">
        <name>Mg(2+)</name>
        <dbReference type="ChEBI" id="CHEBI:18420"/>
    </cofactor>
</comment>
<evidence type="ECO:0000256" key="13">
    <source>
        <dbReference type="ARBA" id="ARBA00023152"/>
    </source>
</evidence>
<dbReference type="PRINTS" id="PR00476">
    <property type="entry name" value="PHFRCTKINASE"/>
</dbReference>